<dbReference type="Proteomes" id="UP000244810">
    <property type="component" value="Unassembled WGS sequence"/>
</dbReference>
<dbReference type="InterPro" id="IPR050707">
    <property type="entry name" value="HTH_MetabolicPath_Reg"/>
</dbReference>
<dbReference type="EMBL" id="QDDR01000004">
    <property type="protein sequence ID" value="PVE47793.1"/>
    <property type="molecule type" value="Genomic_DNA"/>
</dbReference>
<proteinExistence type="predicted"/>
<gene>
    <name evidence="6" type="ORF">DDE23_10185</name>
</gene>
<reference evidence="6 7" key="1">
    <citation type="journal article" date="2011" name="Syst. Appl. Microbiol.">
        <title>Defluviimonas denitrificans gen. nov., sp. nov., and Pararhodobacter aggregans gen. nov., sp. nov., non-phototrophic Rhodobacteraceae from the biofilter of a marine aquaculture.</title>
        <authorList>
            <person name="Foesel B.U."/>
            <person name="Drake H.L."/>
            <person name="Schramm A."/>
        </authorList>
    </citation>
    <scope>NUCLEOTIDE SEQUENCE [LARGE SCALE GENOMIC DNA]</scope>
    <source>
        <strain evidence="6 7">D1-19</strain>
    </source>
</reference>
<keyword evidence="1" id="KW-0805">Transcription regulation</keyword>
<comment type="caution">
    <text evidence="6">The sequence shown here is derived from an EMBL/GenBank/DDBJ whole genome shotgun (WGS) entry which is preliminary data.</text>
</comment>
<dbReference type="GO" id="GO:0003677">
    <property type="term" value="F:DNA binding"/>
    <property type="evidence" value="ECO:0007669"/>
    <property type="project" value="UniProtKB-KW"/>
</dbReference>
<feature type="domain" description="HTH iclR-type" evidence="4">
    <location>
        <begin position="3"/>
        <end position="64"/>
    </location>
</feature>
<dbReference type="AlphaFoldDB" id="A0A2T7USS7"/>
<dbReference type="InterPro" id="IPR014757">
    <property type="entry name" value="Tscrpt_reg_IclR_C"/>
</dbReference>
<dbReference type="PROSITE" id="PS51077">
    <property type="entry name" value="HTH_ICLR"/>
    <property type="match status" value="1"/>
</dbReference>
<dbReference type="RefSeq" id="WP_107751165.1">
    <property type="nucleotide sequence ID" value="NZ_QBKF01000003.1"/>
</dbReference>
<protein>
    <recommendedName>
        <fullName evidence="8">IclR family transcriptional regulator</fullName>
    </recommendedName>
</protein>
<dbReference type="GO" id="GO:0045892">
    <property type="term" value="P:negative regulation of DNA-templated transcription"/>
    <property type="evidence" value="ECO:0007669"/>
    <property type="project" value="TreeGrafter"/>
</dbReference>
<dbReference type="SUPFAM" id="SSF55781">
    <property type="entry name" value="GAF domain-like"/>
    <property type="match status" value="1"/>
</dbReference>
<dbReference type="OrthoDB" id="31778at2"/>
<dbReference type="InterPro" id="IPR005471">
    <property type="entry name" value="Tscrpt_reg_IclR_N"/>
</dbReference>
<dbReference type="InterPro" id="IPR036388">
    <property type="entry name" value="WH-like_DNA-bd_sf"/>
</dbReference>
<evidence type="ECO:0000259" key="4">
    <source>
        <dbReference type="PROSITE" id="PS51077"/>
    </source>
</evidence>
<evidence type="ECO:0000256" key="2">
    <source>
        <dbReference type="ARBA" id="ARBA00023125"/>
    </source>
</evidence>
<feature type="domain" description="IclR-ED" evidence="5">
    <location>
        <begin position="65"/>
        <end position="248"/>
    </location>
</feature>
<keyword evidence="3" id="KW-0804">Transcription</keyword>
<dbReference type="InterPro" id="IPR036390">
    <property type="entry name" value="WH_DNA-bd_sf"/>
</dbReference>
<dbReference type="SUPFAM" id="SSF46785">
    <property type="entry name" value="Winged helix' DNA-binding domain"/>
    <property type="match status" value="1"/>
</dbReference>
<dbReference type="Gene3D" id="3.30.450.40">
    <property type="match status" value="1"/>
</dbReference>
<dbReference type="PANTHER" id="PTHR30136:SF24">
    <property type="entry name" value="HTH-TYPE TRANSCRIPTIONAL REPRESSOR ALLR"/>
    <property type="match status" value="1"/>
</dbReference>
<evidence type="ECO:0000259" key="5">
    <source>
        <dbReference type="PROSITE" id="PS51078"/>
    </source>
</evidence>
<dbReference type="SMART" id="SM00346">
    <property type="entry name" value="HTH_ICLR"/>
    <property type="match status" value="1"/>
</dbReference>
<dbReference type="Pfam" id="PF09339">
    <property type="entry name" value="HTH_IclR"/>
    <property type="match status" value="1"/>
</dbReference>
<organism evidence="6 7">
    <name type="scientific">Pararhodobacter aggregans</name>
    <dbReference type="NCBI Taxonomy" id="404875"/>
    <lineage>
        <taxon>Bacteria</taxon>
        <taxon>Pseudomonadati</taxon>
        <taxon>Pseudomonadota</taxon>
        <taxon>Alphaproteobacteria</taxon>
        <taxon>Rhodobacterales</taxon>
        <taxon>Paracoccaceae</taxon>
        <taxon>Pararhodobacter</taxon>
    </lineage>
</organism>
<name>A0A2T7USS7_9RHOB</name>
<dbReference type="InterPro" id="IPR011991">
    <property type="entry name" value="ArsR-like_HTH"/>
</dbReference>
<evidence type="ECO:0008006" key="8">
    <source>
        <dbReference type="Google" id="ProtNLM"/>
    </source>
</evidence>
<dbReference type="GO" id="GO:0003700">
    <property type="term" value="F:DNA-binding transcription factor activity"/>
    <property type="evidence" value="ECO:0007669"/>
    <property type="project" value="TreeGrafter"/>
</dbReference>
<evidence type="ECO:0000256" key="1">
    <source>
        <dbReference type="ARBA" id="ARBA00023015"/>
    </source>
</evidence>
<dbReference type="PROSITE" id="PS51078">
    <property type="entry name" value="ICLR_ED"/>
    <property type="match status" value="1"/>
</dbReference>
<dbReference type="Gene3D" id="1.10.10.10">
    <property type="entry name" value="Winged helix-like DNA-binding domain superfamily/Winged helix DNA-binding domain"/>
    <property type="match status" value="1"/>
</dbReference>
<keyword evidence="7" id="KW-1185">Reference proteome</keyword>
<accession>A0A2T7USS7</accession>
<dbReference type="InterPro" id="IPR029016">
    <property type="entry name" value="GAF-like_dom_sf"/>
</dbReference>
<evidence type="ECO:0000313" key="7">
    <source>
        <dbReference type="Proteomes" id="UP000244810"/>
    </source>
</evidence>
<keyword evidence="2" id="KW-0238">DNA-binding</keyword>
<evidence type="ECO:0000313" key="6">
    <source>
        <dbReference type="EMBL" id="PVE47793.1"/>
    </source>
</evidence>
<sequence length="250" mass="27619">MTALSTQTTLMILDLFQGPQAELSTEDIASALGKPVSTCYRYLKVMSDMGYLVSTSGSGYSLGPKIMLLGFHLRQNDPVIAVSRRHADSMVRSFHGTATINRVFRQSFICIYTTHSKSEKRNSFGPGDSMPILFGANAMVIQAFLSRHLQKKLYDENQEKLAKGGRGETFQEFRDNLAAVRQARVWKVDGAIRADSSGIAAPLLGLKGQILGTFSFSVPTEILTPEMEETLKLRVHEIGIRVSEMLARPT</sequence>
<evidence type="ECO:0000256" key="3">
    <source>
        <dbReference type="ARBA" id="ARBA00023163"/>
    </source>
</evidence>
<dbReference type="PANTHER" id="PTHR30136">
    <property type="entry name" value="HELIX-TURN-HELIX TRANSCRIPTIONAL REGULATOR, ICLR FAMILY"/>
    <property type="match status" value="1"/>
</dbReference>
<dbReference type="CDD" id="cd00090">
    <property type="entry name" value="HTH_ARSR"/>
    <property type="match status" value="1"/>
</dbReference>